<evidence type="ECO:0000256" key="1">
    <source>
        <dbReference type="SAM" id="MobiDB-lite"/>
    </source>
</evidence>
<evidence type="ECO:0000313" key="4">
    <source>
        <dbReference type="Proteomes" id="UP001501447"/>
    </source>
</evidence>
<dbReference type="EMBL" id="BAAARJ010000033">
    <property type="protein sequence ID" value="GAA2638727.1"/>
    <property type="molecule type" value="Genomic_DNA"/>
</dbReference>
<dbReference type="Gene3D" id="3.40.50.300">
    <property type="entry name" value="P-loop containing nucleotide triphosphate hydrolases"/>
    <property type="match status" value="1"/>
</dbReference>
<dbReference type="SUPFAM" id="SSF52540">
    <property type="entry name" value="P-loop containing nucleoside triphosphate hydrolases"/>
    <property type="match status" value="1"/>
</dbReference>
<dbReference type="Proteomes" id="UP001501447">
    <property type="component" value="Unassembled WGS sequence"/>
</dbReference>
<gene>
    <name evidence="3" type="ORF">GCM10009863_64480</name>
</gene>
<sequence>MADVRFFNDEPFLDHEEGPDLLGHGQYAQHVINLMDRVRNQTETGVLALIGPWGSGKSSVLGKVTRRLRDGAASDDGWLVAELNPWLYSDLESLTLALFSEIREALPDDGRWSEAREKIGGFGKAISPLGKVTALFGLDSEGLIQEVSNRISGDTSASAAKHKAEEALRKAGHPVLVVMDDLDRLTPEELLVVFKLVRLVGHLPNVYYLISFDERTLLDVLQRSELVGNSEPRARDFLEKIIQVRLDLPAFRERDADLLVDRSLAAVLASHSLVLTPGEQQRLSEAYYRHLQARLRTPRAIKRFFGQVDATLGQLTGNVDIVDFLIVTFLRTSEPRAYQLLWQHRAELTGTSMNLPSRRDERPEQSIERWRARLQEAGVAEQHLDGVIGLMGMLFAPVRQALGHGINFQVIARRRGIGSIDHFDRYMVFGVPDDDLPEHTFDTALQQLADNTPGTEADELLLRLRDDTQRITRRIGYKRDAGAPCRRPRSSKPQPRTTATSPPPLKGPSACSPRTAPWTSSRKTS</sequence>
<protein>
    <recommendedName>
        <fullName evidence="2">KAP NTPase domain-containing protein</fullName>
    </recommendedName>
</protein>
<reference evidence="3 4" key="1">
    <citation type="journal article" date="2019" name="Int. J. Syst. Evol. Microbiol.">
        <title>The Global Catalogue of Microorganisms (GCM) 10K type strain sequencing project: providing services to taxonomists for standard genome sequencing and annotation.</title>
        <authorList>
            <consortium name="The Broad Institute Genomics Platform"/>
            <consortium name="The Broad Institute Genome Sequencing Center for Infectious Disease"/>
            <person name="Wu L."/>
            <person name="Ma J."/>
        </authorList>
    </citation>
    <scope>NUCLEOTIDE SEQUENCE [LARGE SCALE GENOMIC DNA]</scope>
    <source>
        <strain evidence="3 4">JCM 16373</strain>
    </source>
</reference>
<dbReference type="RefSeq" id="WP_344570612.1">
    <property type="nucleotide sequence ID" value="NZ_BAAARJ010000033.1"/>
</dbReference>
<accession>A0ABN3QZB3</accession>
<comment type="caution">
    <text evidence="3">The sequence shown here is derived from an EMBL/GenBank/DDBJ whole genome shotgun (WGS) entry which is preliminary data.</text>
</comment>
<feature type="domain" description="KAP NTPase" evidence="2">
    <location>
        <begin position="27"/>
        <end position="311"/>
    </location>
</feature>
<evidence type="ECO:0000313" key="3">
    <source>
        <dbReference type="EMBL" id="GAA2638727.1"/>
    </source>
</evidence>
<name>A0ABN3QZB3_9ACTN</name>
<keyword evidence="4" id="KW-1185">Reference proteome</keyword>
<feature type="compositionally biased region" description="Polar residues" evidence="1">
    <location>
        <begin position="491"/>
        <end position="500"/>
    </location>
</feature>
<evidence type="ECO:0000259" key="2">
    <source>
        <dbReference type="Pfam" id="PF07693"/>
    </source>
</evidence>
<organism evidence="3 4">
    <name type="scientific">Streptomyces axinellae</name>
    <dbReference type="NCBI Taxonomy" id="552788"/>
    <lineage>
        <taxon>Bacteria</taxon>
        <taxon>Bacillati</taxon>
        <taxon>Actinomycetota</taxon>
        <taxon>Actinomycetes</taxon>
        <taxon>Kitasatosporales</taxon>
        <taxon>Streptomycetaceae</taxon>
        <taxon>Streptomyces</taxon>
    </lineage>
</organism>
<dbReference type="InterPro" id="IPR011646">
    <property type="entry name" value="KAP_P-loop"/>
</dbReference>
<feature type="region of interest" description="Disordered" evidence="1">
    <location>
        <begin position="475"/>
        <end position="525"/>
    </location>
</feature>
<proteinExistence type="predicted"/>
<dbReference type="InterPro" id="IPR027417">
    <property type="entry name" value="P-loop_NTPase"/>
</dbReference>
<dbReference type="Pfam" id="PF07693">
    <property type="entry name" value="KAP_NTPase"/>
    <property type="match status" value="1"/>
</dbReference>